<dbReference type="GO" id="GO:0042597">
    <property type="term" value="C:periplasmic space"/>
    <property type="evidence" value="ECO:0007669"/>
    <property type="project" value="UniProtKB-SubCell"/>
</dbReference>
<protein>
    <recommendedName>
        <fullName evidence="5">Putrescine-binding periplasmic protein</fullName>
    </recommendedName>
</protein>
<reference evidence="6" key="1">
    <citation type="journal article" date="2014" name="Int. J. Syst. Evol. Microbiol.">
        <title>Complete genome sequence of Corynebacterium casei LMG S-19264T (=DSM 44701T), isolated from a smear-ripened cheese.</title>
        <authorList>
            <consortium name="US DOE Joint Genome Institute (JGI-PGF)"/>
            <person name="Walter F."/>
            <person name="Albersmeier A."/>
            <person name="Kalinowski J."/>
            <person name="Ruckert C."/>
        </authorList>
    </citation>
    <scope>NUCLEOTIDE SEQUENCE</scope>
    <source>
        <strain evidence="6">KCTC 42651</strain>
    </source>
</reference>
<keyword evidence="7" id="KW-1185">Reference proteome</keyword>
<comment type="similarity">
    <text evidence="5">Belongs to the bacterial solute-binding protein PotD/PotF family.</text>
</comment>
<evidence type="ECO:0000256" key="3">
    <source>
        <dbReference type="ARBA" id="ARBA00022729"/>
    </source>
</evidence>
<dbReference type="EMBL" id="BMZS01000010">
    <property type="protein sequence ID" value="GHD58562.1"/>
    <property type="molecule type" value="Genomic_DNA"/>
</dbReference>
<accession>A0A919CR89</accession>
<dbReference type="InterPro" id="IPR001188">
    <property type="entry name" value="Sperm_putr-bd"/>
</dbReference>
<dbReference type="PANTHER" id="PTHR30222:SF17">
    <property type="entry name" value="SPERMIDINE_PUTRESCINE-BINDING PERIPLASMIC PROTEIN"/>
    <property type="match status" value="1"/>
</dbReference>
<gene>
    <name evidence="6" type="ORF">GCM10017083_41710</name>
</gene>
<evidence type="ECO:0000313" key="6">
    <source>
        <dbReference type="EMBL" id="GHD58562.1"/>
    </source>
</evidence>
<dbReference type="PROSITE" id="PS51318">
    <property type="entry name" value="TAT"/>
    <property type="match status" value="1"/>
</dbReference>
<keyword evidence="4 5" id="KW-0574">Periplasm</keyword>
<dbReference type="Pfam" id="PF13416">
    <property type="entry name" value="SBP_bac_8"/>
    <property type="match status" value="1"/>
</dbReference>
<evidence type="ECO:0000256" key="4">
    <source>
        <dbReference type="ARBA" id="ARBA00022764"/>
    </source>
</evidence>
<dbReference type="InterPro" id="IPR006311">
    <property type="entry name" value="TAT_signal"/>
</dbReference>
<keyword evidence="3" id="KW-0732">Signal</keyword>
<sequence length="358" mass="39503">MVDHTPRRATRRSFLAGTGAVAAGVTLLPKFGWAAEEKKLNFYNWDTYIGETTLDDFKKASGVEVTMDLFADNDELFAKLKEGNPGYDVIVPTNDYTERMIAANMLVPLDHAKIPNIKNIGKAFLNPAFDPGRKYSLPYMWGTVGIGYRKSRVDGVPDSWKWLYDSSKYAGKIALLGAPGTVLQVGCKYMGWPLNEKDPAKLEKVAELLIKQKPHIKVFAEDNGQDLLLSGEVDLTMEWNGDILQVMAEDPDISYVVPKEGGLLWEDTLAIPTGAPHPENAHAFINFLLGAETGAAIADFIQYATPNAAAKALMKPEYTGNPAIFPPDDVIERCETAIYQGPEYTQLVDRLWTRIGAA</sequence>
<dbReference type="Gene3D" id="3.40.190.10">
    <property type="entry name" value="Periplasmic binding protein-like II"/>
    <property type="match status" value="2"/>
</dbReference>
<dbReference type="PANTHER" id="PTHR30222">
    <property type="entry name" value="SPERMIDINE/PUTRESCINE-BINDING PERIPLASMIC PROTEIN"/>
    <property type="match status" value="1"/>
</dbReference>
<dbReference type="CDD" id="cd13590">
    <property type="entry name" value="PBP2_PotD_PotF_like"/>
    <property type="match status" value="1"/>
</dbReference>
<dbReference type="InterPro" id="IPR006059">
    <property type="entry name" value="SBP"/>
</dbReference>
<organism evidence="6 7">
    <name type="scientific">Thalassobaculum fulvum</name>
    <dbReference type="NCBI Taxonomy" id="1633335"/>
    <lineage>
        <taxon>Bacteria</taxon>
        <taxon>Pseudomonadati</taxon>
        <taxon>Pseudomonadota</taxon>
        <taxon>Alphaproteobacteria</taxon>
        <taxon>Rhodospirillales</taxon>
        <taxon>Thalassobaculaceae</taxon>
        <taxon>Thalassobaculum</taxon>
    </lineage>
</organism>
<evidence type="ECO:0000256" key="2">
    <source>
        <dbReference type="ARBA" id="ARBA00022448"/>
    </source>
</evidence>
<dbReference type="RefSeq" id="WP_189993229.1">
    <property type="nucleotide sequence ID" value="NZ_BMZS01000010.1"/>
</dbReference>
<evidence type="ECO:0000313" key="7">
    <source>
        <dbReference type="Proteomes" id="UP000630353"/>
    </source>
</evidence>
<proteinExistence type="inferred from homology"/>
<comment type="subcellular location">
    <subcellularLocation>
        <location evidence="1 5">Periplasm</location>
    </subcellularLocation>
</comment>
<name>A0A919CR89_9PROT</name>
<dbReference type="GO" id="GO:0019808">
    <property type="term" value="F:polyamine binding"/>
    <property type="evidence" value="ECO:0007669"/>
    <property type="project" value="InterPro"/>
</dbReference>
<dbReference type="PIRSF" id="PIRSF019574">
    <property type="entry name" value="Periplasmic_polyamine_BP"/>
    <property type="match status" value="1"/>
</dbReference>
<dbReference type="PRINTS" id="PR00909">
    <property type="entry name" value="SPERMDNBNDNG"/>
</dbReference>
<dbReference type="SUPFAM" id="SSF53850">
    <property type="entry name" value="Periplasmic binding protein-like II"/>
    <property type="match status" value="1"/>
</dbReference>
<evidence type="ECO:0000256" key="5">
    <source>
        <dbReference type="PIRNR" id="PIRNR019574"/>
    </source>
</evidence>
<dbReference type="AlphaFoldDB" id="A0A919CR89"/>
<evidence type="ECO:0000256" key="1">
    <source>
        <dbReference type="ARBA" id="ARBA00004418"/>
    </source>
</evidence>
<comment type="caution">
    <text evidence="6">The sequence shown here is derived from an EMBL/GenBank/DDBJ whole genome shotgun (WGS) entry which is preliminary data.</text>
</comment>
<keyword evidence="2 5" id="KW-0813">Transport</keyword>
<dbReference type="GO" id="GO:0015846">
    <property type="term" value="P:polyamine transport"/>
    <property type="evidence" value="ECO:0007669"/>
    <property type="project" value="InterPro"/>
</dbReference>
<reference evidence="6" key="2">
    <citation type="submission" date="2020-09" db="EMBL/GenBank/DDBJ databases">
        <authorList>
            <person name="Sun Q."/>
            <person name="Kim S."/>
        </authorList>
    </citation>
    <scope>NUCLEOTIDE SEQUENCE</scope>
    <source>
        <strain evidence="6">KCTC 42651</strain>
    </source>
</reference>
<comment type="function">
    <text evidence="5">Required for the activity of the bacterial periplasmic transport system of putrescine.</text>
</comment>
<dbReference type="Proteomes" id="UP000630353">
    <property type="component" value="Unassembled WGS sequence"/>
</dbReference>